<dbReference type="PROSITE" id="PS01124">
    <property type="entry name" value="HTH_ARAC_FAMILY_2"/>
    <property type="match status" value="1"/>
</dbReference>
<dbReference type="PRINTS" id="PR00032">
    <property type="entry name" value="HTHARAC"/>
</dbReference>
<keyword evidence="8" id="KW-1185">Reference proteome</keyword>
<dbReference type="CDD" id="cd17536">
    <property type="entry name" value="REC_YesN-like"/>
    <property type="match status" value="1"/>
</dbReference>
<protein>
    <submittedName>
        <fullName evidence="7">Response regulator</fullName>
    </submittedName>
</protein>
<dbReference type="PANTHER" id="PTHR43280:SF10">
    <property type="entry name" value="REGULATORY PROTEIN POCR"/>
    <property type="match status" value="1"/>
</dbReference>
<dbReference type="Proteomes" id="UP001589619">
    <property type="component" value="Unassembled WGS sequence"/>
</dbReference>
<dbReference type="Gene3D" id="1.10.10.60">
    <property type="entry name" value="Homeodomain-like"/>
    <property type="match status" value="2"/>
</dbReference>
<dbReference type="InterPro" id="IPR001789">
    <property type="entry name" value="Sig_transdc_resp-reg_receiver"/>
</dbReference>
<keyword evidence="1" id="KW-0805">Transcription regulation</keyword>
<dbReference type="PROSITE" id="PS50110">
    <property type="entry name" value="RESPONSE_REGULATORY"/>
    <property type="match status" value="1"/>
</dbReference>
<dbReference type="InterPro" id="IPR018060">
    <property type="entry name" value="HTH_AraC"/>
</dbReference>
<organism evidence="7 8">
    <name type="scientific">Paenibacillus hodogayensis</name>
    <dbReference type="NCBI Taxonomy" id="279208"/>
    <lineage>
        <taxon>Bacteria</taxon>
        <taxon>Bacillati</taxon>
        <taxon>Bacillota</taxon>
        <taxon>Bacilli</taxon>
        <taxon>Bacillales</taxon>
        <taxon>Paenibacillaceae</taxon>
        <taxon>Paenibacillus</taxon>
    </lineage>
</organism>
<dbReference type="SMART" id="SM00342">
    <property type="entry name" value="HTH_ARAC"/>
    <property type="match status" value="1"/>
</dbReference>
<dbReference type="Pfam" id="PF12833">
    <property type="entry name" value="HTH_18"/>
    <property type="match status" value="1"/>
</dbReference>
<dbReference type="SUPFAM" id="SSF46689">
    <property type="entry name" value="Homeodomain-like"/>
    <property type="match status" value="2"/>
</dbReference>
<evidence type="ECO:0000313" key="7">
    <source>
        <dbReference type="EMBL" id="MFB9753763.1"/>
    </source>
</evidence>
<dbReference type="RefSeq" id="WP_344914931.1">
    <property type="nucleotide sequence ID" value="NZ_BAAAYO010000014.1"/>
</dbReference>
<dbReference type="InterPro" id="IPR020449">
    <property type="entry name" value="Tscrpt_reg_AraC-type_HTH"/>
</dbReference>
<evidence type="ECO:0000256" key="1">
    <source>
        <dbReference type="ARBA" id="ARBA00023015"/>
    </source>
</evidence>
<evidence type="ECO:0000259" key="5">
    <source>
        <dbReference type="PROSITE" id="PS01124"/>
    </source>
</evidence>
<evidence type="ECO:0000313" key="8">
    <source>
        <dbReference type="Proteomes" id="UP001589619"/>
    </source>
</evidence>
<dbReference type="PANTHER" id="PTHR43280">
    <property type="entry name" value="ARAC-FAMILY TRANSCRIPTIONAL REGULATOR"/>
    <property type="match status" value="1"/>
</dbReference>
<feature type="domain" description="HTH araC/xylS-type" evidence="5">
    <location>
        <begin position="435"/>
        <end position="534"/>
    </location>
</feature>
<dbReference type="Pfam" id="PF00072">
    <property type="entry name" value="Response_reg"/>
    <property type="match status" value="1"/>
</dbReference>
<proteinExistence type="predicted"/>
<comment type="caution">
    <text evidence="7">The sequence shown here is derived from an EMBL/GenBank/DDBJ whole genome shotgun (WGS) entry which is preliminary data.</text>
</comment>
<gene>
    <name evidence="7" type="ORF">ACFFNY_19520</name>
</gene>
<feature type="domain" description="Response regulatory" evidence="6">
    <location>
        <begin position="3"/>
        <end position="120"/>
    </location>
</feature>
<dbReference type="InterPro" id="IPR011006">
    <property type="entry name" value="CheY-like_superfamily"/>
</dbReference>
<evidence type="ECO:0000256" key="2">
    <source>
        <dbReference type="ARBA" id="ARBA00023125"/>
    </source>
</evidence>
<name>A0ABV5VZS8_9BACL</name>
<dbReference type="EMBL" id="JBHMAG010000013">
    <property type="protein sequence ID" value="MFB9753763.1"/>
    <property type="molecule type" value="Genomic_DNA"/>
</dbReference>
<dbReference type="InterPro" id="IPR009057">
    <property type="entry name" value="Homeodomain-like_sf"/>
</dbReference>
<dbReference type="SUPFAM" id="SSF52172">
    <property type="entry name" value="CheY-like"/>
    <property type="match status" value="1"/>
</dbReference>
<evidence type="ECO:0000256" key="4">
    <source>
        <dbReference type="PROSITE-ProRule" id="PRU00169"/>
    </source>
</evidence>
<dbReference type="SMART" id="SM00448">
    <property type="entry name" value="REC"/>
    <property type="match status" value="1"/>
</dbReference>
<keyword evidence="3" id="KW-0804">Transcription</keyword>
<sequence>MYQLLVVDDEPYTAKTIEEGVSWERLGISTVHISHNIRRAKEIIENQRIDLMICDIEMPQGSGLELMEWVKEHAPSVVCIFLTCHADFKYAQRAIQLGSFEYLLKPIRFPELEEVAGKALGKIAGEREQHAEREKYLKYYEMWTSHEPVFIEHFWRDLLTEMIPSEPRHIREYLSKGNVPYDDKTAHLPVLVRIQRWHKELVLREEKMLEFALHNVMQELLGEYRIKGQLVQVNREMLVLIIPDMAPAPVGLEKLQQLLQHFIKASNEYLYCSLCCYIGETSAAHDMVGMYQTLVKMDADNIRLRNQVLVLPREKTPSRNDDAMPEPPLLVWTELLKQYSENELLSAIRAYLDVVEKDERLHAKWLREFDQNMLQIVYHFLHLKGLQAHRIFDDNKEAALRATRSVDDLFKWMQVLVSQSIRHAREAEKTLNVVEKVKIYIQANLTNPDLTRDEIAAHVYLNPDYLTRMFKKETGMAISDYVAKERMDLAKELLRKTNKSINTIAGAIGYSNFSNFARMFKKWTGLAPNEFRQSPERQS</sequence>
<feature type="modified residue" description="4-aspartylphosphate" evidence="4">
    <location>
        <position position="55"/>
    </location>
</feature>
<evidence type="ECO:0000256" key="3">
    <source>
        <dbReference type="ARBA" id="ARBA00023163"/>
    </source>
</evidence>
<reference evidence="7 8" key="1">
    <citation type="submission" date="2024-09" db="EMBL/GenBank/DDBJ databases">
        <authorList>
            <person name="Sun Q."/>
            <person name="Mori K."/>
        </authorList>
    </citation>
    <scope>NUCLEOTIDE SEQUENCE [LARGE SCALE GENOMIC DNA]</scope>
    <source>
        <strain evidence="7 8">JCM 12520</strain>
    </source>
</reference>
<dbReference type="Gene3D" id="3.40.50.2300">
    <property type="match status" value="1"/>
</dbReference>
<accession>A0ABV5VZS8</accession>
<keyword evidence="2" id="KW-0238">DNA-binding</keyword>
<evidence type="ECO:0000259" key="6">
    <source>
        <dbReference type="PROSITE" id="PS50110"/>
    </source>
</evidence>
<keyword evidence="4" id="KW-0597">Phosphoprotein</keyword>